<dbReference type="InterPro" id="IPR018840">
    <property type="entry name" value="DUF2441"/>
</dbReference>
<accession>A0ABY4EX41</accession>
<gene>
    <name evidence="1" type="ORF">MUN88_02270</name>
</gene>
<dbReference type="EMBL" id="CP095072">
    <property type="protein sequence ID" value="UOQ48984.1"/>
    <property type="molecule type" value="Genomic_DNA"/>
</dbReference>
<name>A0ABY4EX41_9BACI</name>
<proteinExistence type="predicted"/>
<dbReference type="Gene3D" id="1.10.3800.10">
    <property type="entry name" value="ADP-ribosylation domain"/>
    <property type="match status" value="1"/>
</dbReference>
<sequence length="43" mass="4942">MYSSYKDGELMIDREGSEVAIKYASQTVMAIREVIAEMVRLQE</sequence>
<reference evidence="1 2" key="1">
    <citation type="submission" date="2022-04" db="EMBL/GenBank/DDBJ databases">
        <title>Gracilibacillus sp. isolated from saltern.</title>
        <authorList>
            <person name="Won M."/>
            <person name="Lee C.-M."/>
            <person name="Woen H.-Y."/>
            <person name="Kwon S.-W."/>
        </authorList>
    </citation>
    <scope>NUCLEOTIDE SEQUENCE [LARGE SCALE GENOMIC DNA]</scope>
    <source>
        <strain evidence="1 2">SSWR10-1</strain>
    </source>
</reference>
<evidence type="ECO:0000313" key="2">
    <source>
        <dbReference type="Proteomes" id="UP000831782"/>
    </source>
</evidence>
<organism evidence="1 2">
    <name type="scientific">Gracilibacillus caseinilyticus</name>
    <dbReference type="NCBI Taxonomy" id="2932256"/>
    <lineage>
        <taxon>Bacteria</taxon>
        <taxon>Bacillati</taxon>
        <taxon>Bacillota</taxon>
        <taxon>Bacilli</taxon>
        <taxon>Bacillales</taxon>
        <taxon>Bacillaceae</taxon>
        <taxon>Gracilibacillus</taxon>
    </lineage>
</organism>
<dbReference type="Proteomes" id="UP000831782">
    <property type="component" value="Chromosome"/>
</dbReference>
<keyword evidence="2" id="KW-1185">Reference proteome</keyword>
<dbReference type="Pfam" id="PF10386">
    <property type="entry name" value="DUF2441"/>
    <property type="match status" value="1"/>
</dbReference>
<protein>
    <submittedName>
        <fullName evidence="1">DUF2441 domain-containing protein</fullName>
    </submittedName>
</protein>
<evidence type="ECO:0000313" key="1">
    <source>
        <dbReference type="EMBL" id="UOQ48984.1"/>
    </source>
</evidence>